<feature type="signal peptide" evidence="2">
    <location>
        <begin position="1"/>
        <end position="25"/>
    </location>
</feature>
<keyword evidence="4" id="KW-1185">Reference proteome</keyword>
<keyword evidence="2" id="KW-0732">Signal</keyword>
<dbReference type="Proteomes" id="UP000266841">
    <property type="component" value="Unassembled WGS sequence"/>
</dbReference>
<dbReference type="EMBL" id="AGNL01008688">
    <property type="protein sequence ID" value="EJK70332.1"/>
    <property type="molecule type" value="Genomic_DNA"/>
</dbReference>
<name>K0TIG9_THAOC</name>
<feature type="chain" id="PRO_5003838012" evidence="2">
    <location>
        <begin position="26"/>
        <end position="790"/>
    </location>
</feature>
<feature type="region of interest" description="Disordered" evidence="1">
    <location>
        <begin position="87"/>
        <end position="138"/>
    </location>
</feature>
<feature type="compositionally biased region" description="Low complexity" evidence="1">
    <location>
        <begin position="124"/>
        <end position="138"/>
    </location>
</feature>
<evidence type="ECO:0000313" key="4">
    <source>
        <dbReference type="Proteomes" id="UP000266841"/>
    </source>
</evidence>
<proteinExistence type="predicted"/>
<comment type="caution">
    <text evidence="3">The sequence shown here is derived from an EMBL/GenBank/DDBJ whole genome shotgun (WGS) entry which is preliminary data.</text>
</comment>
<evidence type="ECO:0000256" key="2">
    <source>
        <dbReference type="SAM" id="SignalP"/>
    </source>
</evidence>
<protein>
    <submittedName>
        <fullName evidence="3">Uncharacterized protein</fullName>
    </submittedName>
</protein>
<reference evidence="3 4" key="1">
    <citation type="journal article" date="2012" name="Genome Biol.">
        <title>Genome and low-iron response of an oceanic diatom adapted to chronic iron limitation.</title>
        <authorList>
            <person name="Lommer M."/>
            <person name="Specht M."/>
            <person name="Roy A.S."/>
            <person name="Kraemer L."/>
            <person name="Andreson R."/>
            <person name="Gutowska M.A."/>
            <person name="Wolf J."/>
            <person name="Bergner S.V."/>
            <person name="Schilhabel M.B."/>
            <person name="Klostermeier U.C."/>
            <person name="Beiko R.G."/>
            <person name="Rosenstiel P."/>
            <person name="Hippler M."/>
            <person name="Laroche J."/>
        </authorList>
    </citation>
    <scope>NUCLEOTIDE SEQUENCE [LARGE SCALE GENOMIC DNA]</scope>
    <source>
        <strain evidence="3 4">CCMP1005</strain>
    </source>
</reference>
<accession>K0TIG9</accession>
<dbReference type="AlphaFoldDB" id="K0TIG9"/>
<dbReference type="OrthoDB" id="49429at2759"/>
<dbReference type="eggNOG" id="ENOG502SP0U">
    <property type="taxonomic scope" value="Eukaryota"/>
</dbReference>
<evidence type="ECO:0000313" key="3">
    <source>
        <dbReference type="EMBL" id="EJK70332.1"/>
    </source>
</evidence>
<dbReference type="OMA" id="FARANTY"/>
<sequence length="790" mass="86507">MGNHPTCSTCAAVALCLSTVLTTSAFSTGKPQHHGLMGEPQTSRPPRRVAAPRLDTRRGLFFVEEEEERVSADRNTMDAYERQMQEYQNVEGGSKFTDVPPQPTSRPPEEQPEQSVAAETRRNSSGSRESQSPQSISSVDARVLESILAEGKLDVSTEEQVQQLLDGPRIQEELDEAAARYEEQKDSKYSSKFVSTVADDGFWNSLKAKAEDFIESVGIYIENRVERDAKTLAAVGLFAADRIRKDIGRALPSVASAAGRVTKQLLLSTNSTVATKIVEATEESKVFALPSERTLTERELMTTPEDEIKAVTEALRDILSGKDYVDESSDGNRGISSFAPAGTSKLSERQKRAYKARKSTVIKREQEGIDRKVGRAFGSVTDTAWELKREMQTDKGREAGYRSRVVRQALASGATRLLEAGRSTSRLLSGEKGQNKLKGGVSVVTETPEGILDISAEEEAEIIEAVMDEGNMDYAPSGLLSPQSFVDEKMRLVSTLEACLATPSETWLTQDVVAESAQYGVTLDGDVLREVITGMVSLRDGLINDVDMIEEGLVDLKIEFVQSGLLQMKEAVDGVVNLAVSAVGESAAILLKQQLEGYTLTESLDNAIASELEQMEQILAQKVSVREQEIQSQRYQDVVVEPEVFANSQRTAQTSRWNSEVAAEVEIVSDNVNGGYASSYTANGDASNVEVVSDSEYTEFEQNFKKAESADASFENGVEENQENNPAGDFVLRVVDVLFFVGEKFFLGILPDLITGTVRASSKYAEANNRGRGTVGWKQSDNLKKSKKVY</sequence>
<gene>
    <name evidence="3" type="ORF">THAOC_08315</name>
</gene>
<organism evidence="3 4">
    <name type="scientific">Thalassiosira oceanica</name>
    <name type="common">Marine diatom</name>
    <dbReference type="NCBI Taxonomy" id="159749"/>
    <lineage>
        <taxon>Eukaryota</taxon>
        <taxon>Sar</taxon>
        <taxon>Stramenopiles</taxon>
        <taxon>Ochrophyta</taxon>
        <taxon>Bacillariophyta</taxon>
        <taxon>Coscinodiscophyceae</taxon>
        <taxon>Thalassiosirophycidae</taxon>
        <taxon>Thalassiosirales</taxon>
        <taxon>Thalassiosiraceae</taxon>
        <taxon>Thalassiosira</taxon>
    </lineage>
</organism>
<evidence type="ECO:0000256" key="1">
    <source>
        <dbReference type="SAM" id="MobiDB-lite"/>
    </source>
</evidence>
<feature type="region of interest" description="Disordered" evidence="1">
    <location>
        <begin position="28"/>
        <end position="55"/>
    </location>
</feature>